<feature type="region of interest" description="Disordered" evidence="2">
    <location>
        <begin position="1"/>
        <end position="21"/>
    </location>
</feature>
<dbReference type="GO" id="GO:0005886">
    <property type="term" value="C:plasma membrane"/>
    <property type="evidence" value="ECO:0007669"/>
    <property type="project" value="TreeGrafter"/>
</dbReference>
<evidence type="ECO:0000256" key="2">
    <source>
        <dbReference type="SAM" id="MobiDB-lite"/>
    </source>
</evidence>
<evidence type="ECO:0000256" key="1">
    <source>
        <dbReference type="PIRSR" id="PIRSR600101-2"/>
    </source>
</evidence>
<proteinExistence type="predicted"/>
<organism evidence="3 4">
    <name type="scientific">Rhipicephalus sanguineus</name>
    <name type="common">Brown dog tick</name>
    <name type="synonym">Ixodes sanguineus</name>
    <dbReference type="NCBI Taxonomy" id="34632"/>
    <lineage>
        <taxon>Eukaryota</taxon>
        <taxon>Metazoa</taxon>
        <taxon>Ecdysozoa</taxon>
        <taxon>Arthropoda</taxon>
        <taxon>Chelicerata</taxon>
        <taxon>Arachnida</taxon>
        <taxon>Acari</taxon>
        <taxon>Parasitiformes</taxon>
        <taxon>Ixodida</taxon>
        <taxon>Ixodoidea</taxon>
        <taxon>Ixodidae</taxon>
        <taxon>Rhipicephalinae</taxon>
        <taxon>Rhipicephalus</taxon>
        <taxon>Rhipicephalus</taxon>
    </lineage>
</organism>
<dbReference type="AlphaFoldDB" id="A0A9D4PUX5"/>
<name>A0A9D4PUX5_RHISA</name>
<reference evidence="3" key="1">
    <citation type="journal article" date="2020" name="Cell">
        <title>Large-Scale Comparative Analyses of Tick Genomes Elucidate Their Genetic Diversity and Vector Capacities.</title>
        <authorList>
            <consortium name="Tick Genome and Microbiome Consortium (TIGMIC)"/>
            <person name="Jia N."/>
            <person name="Wang J."/>
            <person name="Shi W."/>
            <person name="Du L."/>
            <person name="Sun Y."/>
            <person name="Zhan W."/>
            <person name="Jiang J.F."/>
            <person name="Wang Q."/>
            <person name="Zhang B."/>
            <person name="Ji P."/>
            <person name="Bell-Sakyi L."/>
            <person name="Cui X.M."/>
            <person name="Yuan T.T."/>
            <person name="Jiang B.G."/>
            <person name="Yang W.F."/>
            <person name="Lam T.T."/>
            <person name="Chang Q.C."/>
            <person name="Ding S.J."/>
            <person name="Wang X.J."/>
            <person name="Zhu J.G."/>
            <person name="Ruan X.D."/>
            <person name="Zhao L."/>
            <person name="Wei J.T."/>
            <person name="Ye R.Z."/>
            <person name="Que T.C."/>
            <person name="Du C.H."/>
            <person name="Zhou Y.H."/>
            <person name="Cheng J.X."/>
            <person name="Dai P.F."/>
            <person name="Guo W.B."/>
            <person name="Han X.H."/>
            <person name="Huang E.J."/>
            <person name="Li L.F."/>
            <person name="Wei W."/>
            <person name="Gao Y.C."/>
            <person name="Liu J.Z."/>
            <person name="Shao H.Z."/>
            <person name="Wang X."/>
            <person name="Wang C.C."/>
            <person name="Yang T.C."/>
            <person name="Huo Q.B."/>
            <person name="Li W."/>
            <person name="Chen H.Y."/>
            <person name="Chen S.E."/>
            <person name="Zhou L.G."/>
            <person name="Ni X.B."/>
            <person name="Tian J.H."/>
            <person name="Sheng Y."/>
            <person name="Liu T."/>
            <person name="Pan Y.S."/>
            <person name="Xia L.Y."/>
            <person name="Li J."/>
            <person name="Zhao F."/>
            <person name="Cao W.C."/>
        </authorList>
    </citation>
    <scope>NUCLEOTIDE SEQUENCE</scope>
    <source>
        <strain evidence="3">Rsan-2018</strain>
    </source>
</reference>
<dbReference type="VEuPathDB" id="VectorBase:RSAN_027778"/>
<dbReference type="Proteomes" id="UP000821837">
    <property type="component" value="Unassembled WGS sequence"/>
</dbReference>
<dbReference type="PANTHER" id="PTHR11686">
    <property type="entry name" value="GAMMA GLUTAMYL TRANSPEPTIDASE"/>
    <property type="match status" value="1"/>
</dbReference>
<dbReference type="PRINTS" id="PR01210">
    <property type="entry name" value="GGTRANSPTASE"/>
</dbReference>
<dbReference type="PANTHER" id="PTHR11686:SF9">
    <property type="entry name" value="RE13973P"/>
    <property type="match status" value="1"/>
</dbReference>
<comment type="caution">
    <text evidence="3">The sequence shown here is derived from an EMBL/GenBank/DDBJ whole genome shotgun (WGS) entry which is preliminary data.</text>
</comment>
<dbReference type="InterPro" id="IPR043137">
    <property type="entry name" value="GGT_ssub_C"/>
</dbReference>
<dbReference type="InterPro" id="IPR000101">
    <property type="entry name" value="GGT_peptidase"/>
</dbReference>
<dbReference type="Pfam" id="PF01019">
    <property type="entry name" value="G_glu_transpept"/>
    <property type="match status" value="1"/>
</dbReference>
<evidence type="ECO:0000313" key="3">
    <source>
        <dbReference type="EMBL" id="KAH7956082.1"/>
    </source>
</evidence>
<feature type="binding site" evidence="1">
    <location>
        <position position="97"/>
    </location>
    <ligand>
        <name>L-glutamate</name>
        <dbReference type="ChEBI" id="CHEBI:29985"/>
    </ligand>
</feature>
<feature type="binding site" evidence="1">
    <location>
        <position position="46"/>
    </location>
    <ligand>
        <name>L-glutamate</name>
        <dbReference type="ChEBI" id="CHEBI:29985"/>
    </ligand>
</feature>
<dbReference type="Gene3D" id="3.60.20.40">
    <property type="match status" value="1"/>
</dbReference>
<dbReference type="GO" id="GO:0006751">
    <property type="term" value="P:glutathione catabolic process"/>
    <property type="evidence" value="ECO:0007669"/>
    <property type="project" value="InterPro"/>
</dbReference>
<dbReference type="SUPFAM" id="SSF56235">
    <property type="entry name" value="N-terminal nucleophile aminohydrolases (Ntn hydrolases)"/>
    <property type="match status" value="1"/>
</dbReference>
<reference evidence="3" key="2">
    <citation type="submission" date="2021-09" db="EMBL/GenBank/DDBJ databases">
        <authorList>
            <person name="Jia N."/>
            <person name="Wang J."/>
            <person name="Shi W."/>
            <person name="Du L."/>
            <person name="Sun Y."/>
            <person name="Zhan W."/>
            <person name="Jiang J."/>
            <person name="Wang Q."/>
            <person name="Zhang B."/>
            <person name="Ji P."/>
            <person name="Sakyi L.B."/>
            <person name="Cui X."/>
            <person name="Yuan T."/>
            <person name="Jiang B."/>
            <person name="Yang W."/>
            <person name="Lam T.T.-Y."/>
            <person name="Chang Q."/>
            <person name="Ding S."/>
            <person name="Wang X."/>
            <person name="Zhu J."/>
            <person name="Ruan X."/>
            <person name="Zhao L."/>
            <person name="Wei J."/>
            <person name="Que T."/>
            <person name="Du C."/>
            <person name="Cheng J."/>
            <person name="Dai P."/>
            <person name="Han X."/>
            <person name="Huang E."/>
            <person name="Gao Y."/>
            <person name="Liu J."/>
            <person name="Shao H."/>
            <person name="Ye R."/>
            <person name="Li L."/>
            <person name="Wei W."/>
            <person name="Wang X."/>
            <person name="Wang C."/>
            <person name="Huo Q."/>
            <person name="Li W."/>
            <person name="Guo W."/>
            <person name="Chen H."/>
            <person name="Chen S."/>
            <person name="Zhou L."/>
            <person name="Zhou L."/>
            <person name="Ni X."/>
            <person name="Tian J."/>
            <person name="Zhou Y."/>
            <person name="Sheng Y."/>
            <person name="Liu T."/>
            <person name="Pan Y."/>
            <person name="Xia L."/>
            <person name="Li J."/>
            <person name="Zhao F."/>
            <person name="Cao W."/>
        </authorList>
    </citation>
    <scope>NUCLEOTIDE SEQUENCE</scope>
    <source>
        <strain evidence="3">Rsan-2018</strain>
        <tissue evidence="3">Larvae</tissue>
    </source>
</reference>
<protein>
    <submittedName>
        <fullName evidence="3">Uncharacterized protein</fullName>
    </submittedName>
</protein>
<evidence type="ECO:0000313" key="4">
    <source>
        <dbReference type="Proteomes" id="UP000821837"/>
    </source>
</evidence>
<dbReference type="GO" id="GO:0036374">
    <property type="term" value="F:glutathione hydrolase activity"/>
    <property type="evidence" value="ECO:0007669"/>
    <property type="project" value="InterPro"/>
</dbReference>
<dbReference type="EMBL" id="JABSTV010001250">
    <property type="protein sequence ID" value="KAH7956082.1"/>
    <property type="molecule type" value="Genomic_DNA"/>
</dbReference>
<accession>A0A9D4PUX5</accession>
<sequence length="127" mass="13516">MVGCKGIGCFPPAEDEDDSDRPWWRERFGSLVRTNSGVLLNDEMDDFSTPGKPNLYGLAPSSANFIEPAKRPMSSMAPMVLVDSEGKVQLSLGGTGGPLITSGISLRDGDHILANSDFRKGGTVDGE</sequence>
<gene>
    <name evidence="3" type="ORF">HPB52_005999</name>
</gene>
<dbReference type="InterPro" id="IPR029055">
    <property type="entry name" value="Ntn_hydrolases_N"/>
</dbReference>
<keyword evidence="4" id="KW-1185">Reference proteome</keyword>
<feature type="binding site" evidence="1">
    <location>
        <begin position="74"/>
        <end position="75"/>
    </location>
    <ligand>
        <name>L-glutamate</name>
        <dbReference type="ChEBI" id="CHEBI:29985"/>
    </ligand>
</feature>